<dbReference type="EMBL" id="JBHFQA010000015">
    <property type="protein sequence ID" value="KAL2086636.1"/>
    <property type="molecule type" value="Genomic_DNA"/>
</dbReference>
<evidence type="ECO:0000256" key="3">
    <source>
        <dbReference type="ARBA" id="ARBA00022679"/>
    </source>
</evidence>
<keyword evidence="6 12" id="KW-1133">Transmembrane helix</keyword>
<evidence type="ECO:0000256" key="1">
    <source>
        <dbReference type="ARBA" id="ARBA00004323"/>
    </source>
</evidence>
<keyword evidence="10" id="KW-0119">Carbohydrate metabolism</keyword>
<evidence type="ECO:0000256" key="7">
    <source>
        <dbReference type="ARBA" id="ARBA00023034"/>
    </source>
</evidence>
<dbReference type="Gene3D" id="3.40.50.300">
    <property type="entry name" value="P-loop containing nucleotide triphosphate hydrolases"/>
    <property type="match status" value="1"/>
</dbReference>
<keyword evidence="8 12" id="KW-0472">Membrane</keyword>
<evidence type="ECO:0000313" key="15">
    <source>
        <dbReference type="Proteomes" id="UP001591681"/>
    </source>
</evidence>
<gene>
    <name evidence="14" type="ORF">ACEWY4_017695</name>
</gene>
<feature type="transmembrane region" description="Helical" evidence="12">
    <location>
        <begin position="14"/>
        <end position="32"/>
    </location>
</feature>
<evidence type="ECO:0000256" key="4">
    <source>
        <dbReference type="ARBA" id="ARBA00022692"/>
    </source>
</evidence>
<keyword evidence="9" id="KW-0325">Glycoprotein</keyword>
<evidence type="ECO:0000256" key="11">
    <source>
        <dbReference type="RuleBase" id="RU361155"/>
    </source>
</evidence>
<dbReference type="PANTHER" id="PTHR10704:SF4">
    <property type="entry name" value="CARBOHYDRATE SULFOTRANSFERASE 6"/>
    <property type="match status" value="1"/>
</dbReference>
<comment type="similarity">
    <text evidence="2">Belongs to the sulfotransferase 1 family. Gal/GlcNAc/GalNAc subfamily.</text>
</comment>
<dbReference type="GO" id="GO:0000139">
    <property type="term" value="C:Golgi membrane"/>
    <property type="evidence" value="ECO:0007669"/>
    <property type="project" value="UniProtKB-SubCell"/>
</dbReference>
<dbReference type="GO" id="GO:0001517">
    <property type="term" value="F:N-acetylglucosamine 6-O-sulfotransferase activity"/>
    <property type="evidence" value="ECO:0007669"/>
    <property type="project" value="UniProtKB-ARBA"/>
</dbReference>
<evidence type="ECO:0000256" key="5">
    <source>
        <dbReference type="ARBA" id="ARBA00022968"/>
    </source>
</evidence>
<comment type="caution">
    <text evidence="14">The sequence shown here is derived from an EMBL/GenBank/DDBJ whole genome shotgun (WGS) entry which is preliminary data.</text>
</comment>
<dbReference type="Proteomes" id="UP001591681">
    <property type="component" value="Unassembled WGS sequence"/>
</dbReference>
<evidence type="ECO:0000256" key="10">
    <source>
        <dbReference type="ARBA" id="ARBA00023277"/>
    </source>
</evidence>
<keyword evidence="15" id="KW-1185">Reference proteome</keyword>
<dbReference type="InterPro" id="IPR027417">
    <property type="entry name" value="P-loop_NTPase"/>
</dbReference>
<accession>A0ABD1JHK8</accession>
<comment type="subcellular location">
    <subcellularLocation>
        <location evidence="1">Golgi apparatus membrane</location>
        <topology evidence="1">Single-pass type II membrane protein</topology>
    </subcellularLocation>
</comment>
<dbReference type="InterPro" id="IPR000863">
    <property type="entry name" value="Sulfotransferase_dom"/>
</dbReference>
<reference evidence="14 15" key="1">
    <citation type="submission" date="2024-09" db="EMBL/GenBank/DDBJ databases">
        <title>A chromosome-level genome assembly of Gray's grenadier anchovy, Coilia grayii.</title>
        <authorList>
            <person name="Fu Z."/>
        </authorList>
    </citation>
    <scope>NUCLEOTIDE SEQUENCE [LARGE SCALE GENOMIC DNA]</scope>
    <source>
        <strain evidence="14">G4</strain>
        <tissue evidence="14">Muscle</tissue>
    </source>
</reference>
<dbReference type="SUPFAM" id="SSF52540">
    <property type="entry name" value="P-loop containing nucleoside triphosphate hydrolases"/>
    <property type="match status" value="1"/>
</dbReference>
<protein>
    <recommendedName>
        <fullName evidence="11">Sulfotransferase</fullName>
        <ecNumber evidence="11">2.8.2.-</ecNumber>
    </recommendedName>
</protein>
<dbReference type="PIRSF" id="PIRSF005883">
    <property type="entry name" value="Carbohydrate_sulfotransferase"/>
    <property type="match status" value="1"/>
</dbReference>
<evidence type="ECO:0000256" key="8">
    <source>
        <dbReference type="ARBA" id="ARBA00023136"/>
    </source>
</evidence>
<feature type="domain" description="Sulfotransferase" evidence="13">
    <location>
        <begin position="90"/>
        <end position="400"/>
    </location>
</feature>
<dbReference type="PANTHER" id="PTHR10704">
    <property type="entry name" value="CARBOHYDRATE SULFOTRANSFERASE"/>
    <property type="match status" value="1"/>
</dbReference>
<dbReference type="Pfam" id="PF00685">
    <property type="entry name" value="Sulfotransfer_1"/>
    <property type="match status" value="1"/>
</dbReference>
<evidence type="ECO:0000256" key="12">
    <source>
        <dbReference type="SAM" id="Phobius"/>
    </source>
</evidence>
<proteinExistence type="inferred from homology"/>
<dbReference type="InterPro" id="IPR051135">
    <property type="entry name" value="Gal/GlcNAc/GalNAc_ST"/>
</dbReference>
<feature type="transmembrane region" description="Helical" evidence="12">
    <location>
        <begin position="44"/>
        <end position="62"/>
    </location>
</feature>
<keyword evidence="4 12" id="KW-0812">Transmembrane</keyword>
<evidence type="ECO:0000313" key="14">
    <source>
        <dbReference type="EMBL" id="KAL2086636.1"/>
    </source>
</evidence>
<keyword evidence="7" id="KW-0333">Golgi apparatus</keyword>
<evidence type="ECO:0000256" key="9">
    <source>
        <dbReference type="ARBA" id="ARBA00023180"/>
    </source>
</evidence>
<name>A0ABD1JHK8_9TELE</name>
<keyword evidence="3 11" id="KW-0808">Transferase</keyword>
<dbReference type="FunFam" id="3.40.50.300:FF:000703">
    <property type="entry name" value="Sulfotransferase"/>
    <property type="match status" value="1"/>
</dbReference>
<keyword evidence="5" id="KW-0735">Signal-anchor</keyword>
<dbReference type="InterPro" id="IPR016469">
    <property type="entry name" value="Carbohydrate_sulfotransferase"/>
</dbReference>
<dbReference type="AlphaFoldDB" id="A0ABD1JHK8"/>
<evidence type="ECO:0000256" key="2">
    <source>
        <dbReference type="ARBA" id="ARBA00005530"/>
    </source>
</evidence>
<evidence type="ECO:0000256" key="6">
    <source>
        <dbReference type="ARBA" id="ARBA00022989"/>
    </source>
</evidence>
<evidence type="ECO:0000259" key="13">
    <source>
        <dbReference type="Pfam" id="PF00685"/>
    </source>
</evidence>
<sequence length="440" mass="50632">MWGNYCNPYLYDRLFTFSFSLSLSLSLAFIATQDRLFTMLRLRQITPTLAILLLVLVFATVLTSNRYSHWYSYYPAETSTSPQPSQGKVHVLLLSSWRSGSSFLGQVFNQNPSVFYLMEPAWHVWATLHMSGARELRMAVRDLLHQVLKCDLSVMDSYLPPRSKASKLFMWSHSRALCSPPVCSLTPPGAFSKQLQCEKLCVNGSLDSTVDACRNYSHVVLKTVRIFELESLYPLLRDPTLDLRIVHLVRDPRAVWQSRRKLANDLVRDNGLVLQQSKLKGLEADYRVMEEVCRSHVRIHQRATLNPPDFLRDRYKIVRYEDIVVDPLGQTDAIYDFTGLKMTQPLQQWIYNATHGSALVKHPFETGSRNAKDVSRAWRTTLPHQQVRRVQQVCKDAMSLLSYRAVNSDKDQRQLSLDVVLPRAVDNKFSWLPANITKHQ</sequence>
<dbReference type="EC" id="2.8.2.-" evidence="11"/>
<organism evidence="14 15">
    <name type="scientific">Coilia grayii</name>
    <name type="common">Gray's grenadier anchovy</name>
    <dbReference type="NCBI Taxonomy" id="363190"/>
    <lineage>
        <taxon>Eukaryota</taxon>
        <taxon>Metazoa</taxon>
        <taxon>Chordata</taxon>
        <taxon>Craniata</taxon>
        <taxon>Vertebrata</taxon>
        <taxon>Euteleostomi</taxon>
        <taxon>Actinopterygii</taxon>
        <taxon>Neopterygii</taxon>
        <taxon>Teleostei</taxon>
        <taxon>Clupei</taxon>
        <taxon>Clupeiformes</taxon>
        <taxon>Clupeoidei</taxon>
        <taxon>Engraulidae</taxon>
        <taxon>Coilinae</taxon>
        <taxon>Coilia</taxon>
    </lineage>
</organism>